<comment type="caution">
    <text evidence="6">The sequence shown here is derived from an EMBL/GenBank/DDBJ whole genome shotgun (WGS) entry which is preliminary data.</text>
</comment>
<dbReference type="PANTHER" id="PTHR38111">
    <property type="entry name" value="ZN(2)-C6 FUNGAL-TYPE DOMAIN-CONTAINING PROTEIN-RELATED"/>
    <property type="match status" value="1"/>
</dbReference>
<dbReference type="AlphaFoldDB" id="A0A9W9QUR3"/>
<organism evidence="6 7">
    <name type="scientific">Penicillium brevicompactum</name>
    <dbReference type="NCBI Taxonomy" id="5074"/>
    <lineage>
        <taxon>Eukaryota</taxon>
        <taxon>Fungi</taxon>
        <taxon>Dikarya</taxon>
        <taxon>Ascomycota</taxon>
        <taxon>Pezizomycotina</taxon>
        <taxon>Eurotiomycetes</taxon>
        <taxon>Eurotiomycetidae</taxon>
        <taxon>Eurotiales</taxon>
        <taxon>Aspergillaceae</taxon>
        <taxon>Penicillium</taxon>
    </lineage>
</organism>
<dbReference type="InterPro" id="IPR053178">
    <property type="entry name" value="Osmoadaptation_assoc"/>
</dbReference>
<evidence type="ECO:0000313" key="6">
    <source>
        <dbReference type="EMBL" id="KAJ5344803.1"/>
    </source>
</evidence>
<sequence length="479" mass="53085">MPGVPSSRGCDACRKVKKKVRIVSTCDQLKPTCSRCSRLKLTCVGSGQQRYMFKIQPIKVTQTHNGALEKSRGSFQDEIIFSFGTPPSVLNTATGRLAAAFVETLQITDVRYAVTYYGPFLKEIPQRLGNSAVLDSAVKAVCSAYPFIHKGTFPPAALVHYGQSLRALRDCLNHPSEARTSHTLCAVYLITICQSWLGKVDDTLTSHSEAIACILKASSLGEWKSHFEMEMVITLCIPIILEGIVNPRIKMDSAFWEMMTSYRKRLHPENFEKSQNSTQLHHLAMLPQFVQDPDAHVFEIAKMHIQLKNDAQIIKPALDQYLTFIPNSFSTADVARHSRLQAAYTIVCTLSALLNTLLRLFNPANPSLEAECSFLCGEILIQGELACCYRPMGSAYMPLSLVVAWACTNDIVQLAKIESLLADYQSDFTELPWMNRGIWLASVLNGHRERIASDLAGGTILSPSSADSNEPRGETCCIL</sequence>
<evidence type="ECO:0000256" key="1">
    <source>
        <dbReference type="ARBA" id="ARBA00023015"/>
    </source>
</evidence>
<dbReference type="GO" id="GO:0003677">
    <property type="term" value="F:DNA binding"/>
    <property type="evidence" value="ECO:0007669"/>
    <property type="project" value="UniProtKB-KW"/>
</dbReference>
<dbReference type="Proteomes" id="UP001147695">
    <property type="component" value="Unassembled WGS sequence"/>
</dbReference>
<reference evidence="6" key="1">
    <citation type="submission" date="2022-12" db="EMBL/GenBank/DDBJ databases">
        <authorList>
            <person name="Petersen C."/>
        </authorList>
    </citation>
    <scope>NUCLEOTIDE SEQUENCE</scope>
    <source>
        <strain evidence="6">IBT 35673</strain>
    </source>
</reference>
<dbReference type="CDD" id="cd00067">
    <property type="entry name" value="GAL4"/>
    <property type="match status" value="1"/>
</dbReference>
<accession>A0A9W9QUR3</accession>
<evidence type="ECO:0000256" key="2">
    <source>
        <dbReference type="ARBA" id="ARBA00023125"/>
    </source>
</evidence>
<keyword evidence="2" id="KW-0238">DNA-binding</keyword>
<dbReference type="SUPFAM" id="SSF57701">
    <property type="entry name" value="Zn2/Cys6 DNA-binding domain"/>
    <property type="match status" value="1"/>
</dbReference>
<dbReference type="GO" id="GO:0008270">
    <property type="term" value="F:zinc ion binding"/>
    <property type="evidence" value="ECO:0007669"/>
    <property type="project" value="InterPro"/>
</dbReference>
<evidence type="ECO:0000256" key="4">
    <source>
        <dbReference type="ARBA" id="ARBA00023242"/>
    </source>
</evidence>
<proteinExistence type="predicted"/>
<dbReference type="Gene3D" id="4.10.240.10">
    <property type="entry name" value="Zn(2)-C6 fungal-type DNA-binding domain"/>
    <property type="match status" value="1"/>
</dbReference>
<dbReference type="SMART" id="SM00066">
    <property type="entry name" value="GAL4"/>
    <property type="match status" value="1"/>
</dbReference>
<dbReference type="GO" id="GO:0000981">
    <property type="term" value="F:DNA-binding transcription factor activity, RNA polymerase II-specific"/>
    <property type="evidence" value="ECO:0007669"/>
    <property type="project" value="InterPro"/>
</dbReference>
<keyword evidence="3" id="KW-0804">Transcription</keyword>
<protein>
    <recommendedName>
        <fullName evidence="5">Zn(2)-C6 fungal-type domain-containing protein</fullName>
    </recommendedName>
</protein>
<dbReference type="InterPro" id="IPR036864">
    <property type="entry name" value="Zn2-C6_fun-type_DNA-bd_sf"/>
</dbReference>
<name>A0A9W9QUR3_PENBR</name>
<keyword evidence="4" id="KW-0539">Nucleus</keyword>
<evidence type="ECO:0000313" key="7">
    <source>
        <dbReference type="Proteomes" id="UP001147695"/>
    </source>
</evidence>
<dbReference type="InterPro" id="IPR001138">
    <property type="entry name" value="Zn2Cys6_DnaBD"/>
</dbReference>
<evidence type="ECO:0000259" key="5">
    <source>
        <dbReference type="SMART" id="SM00066"/>
    </source>
</evidence>
<dbReference type="PANTHER" id="PTHR38111:SF11">
    <property type="entry name" value="TRANSCRIPTION FACTOR DOMAIN-CONTAINING PROTEIN-RELATED"/>
    <property type="match status" value="1"/>
</dbReference>
<evidence type="ECO:0000256" key="3">
    <source>
        <dbReference type="ARBA" id="ARBA00023163"/>
    </source>
</evidence>
<gene>
    <name evidence="6" type="ORF">N7452_002807</name>
</gene>
<dbReference type="EMBL" id="JAPZBQ010000002">
    <property type="protein sequence ID" value="KAJ5344803.1"/>
    <property type="molecule type" value="Genomic_DNA"/>
</dbReference>
<reference evidence="6" key="2">
    <citation type="journal article" date="2023" name="IMA Fungus">
        <title>Comparative genomic study of the Penicillium genus elucidates a diverse pangenome and 15 lateral gene transfer events.</title>
        <authorList>
            <person name="Petersen C."/>
            <person name="Sorensen T."/>
            <person name="Nielsen M.R."/>
            <person name="Sondergaard T.E."/>
            <person name="Sorensen J.L."/>
            <person name="Fitzpatrick D.A."/>
            <person name="Frisvad J.C."/>
            <person name="Nielsen K.L."/>
        </authorList>
    </citation>
    <scope>NUCLEOTIDE SEQUENCE</scope>
    <source>
        <strain evidence="6">IBT 35673</strain>
    </source>
</reference>
<feature type="domain" description="Zn(2)-C6 fungal-type" evidence="5">
    <location>
        <begin position="4"/>
        <end position="54"/>
    </location>
</feature>
<keyword evidence="1" id="KW-0805">Transcription regulation</keyword>